<sequence>MLEFLRQQLQELLAKRAALESELTAVLEKPKAESRNLTEEERSAFDAAAAALRAHDAEIAEARARVEEVEAAQQRRANADQLAAKLGQTGPEDPHRPRVEVLSEPTQYGRGRRHSYWLDLARTELNRGDGDGGVQAARERLQRHAQELDVDLPKREQRRLARARGDLEQLDRDLGHHRRGLESLFERGAPEQRVAPNRTDGQGGYFVPPLWLIDEYIDFARFGSPIANSVRNLTLPPGTDSINVPKVATGTQTGMQADGGAVTSVDLTDTFVSAPVKTLAGQQDIALQLLDQSPISFDEVVFADLLADYAMRKELQIIAGTGTGTQLKGLLTVAGINAVTYTDADPTLPEMWVPWVQSVSQIFTKRKMPATATFVHPAIWYWACSQLDGNSRPLILPEQHGPFNALALQTGEAAEGPVGRLTVGTPVILAGNMPTNLGAATNETRTITLRTSDQYLWEGGMRSRVLSEVLSGTLQVRLQVYNYLAFMPDRRAESISVISGTGMIPQAGF</sequence>
<evidence type="ECO:0000313" key="4">
    <source>
        <dbReference type="EMBL" id="MBB5137579.1"/>
    </source>
</evidence>
<protein>
    <submittedName>
        <fullName evidence="4">HK97 family phage major capsid protein</fullName>
    </submittedName>
</protein>
<dbReference type="Pfam" id="PF05065">
    <property type="entry name" value="Phage_capsid"/>
    <property type="match status" value="1"/>
</dbReference>
<keyword evidence="5" id="KW-1185">Reference proteome</keyword>
<feature type="coiled-coil region" evidence="2">
    <location>
        <begin position="2"/>
        <end position="72"/>
    </location>
</feature>
<dbReference type="InterPro" id="IPR024455">
    <property type="entry name" value="Phage_capsid"/>
</dbReference>
<keyword evidence="2" id="KW-0175">Coiled coil</keyword>
<dbReference type="RefSeq" id="WP_185054485.1">
    <property type="nucleotide sequence ID" value="NZ_BAABIX010000038.1"/>
</dbReference>
<comment type="caution">
    <text evidence="4">The sequence shown here is derived from an EMBL/GenBank/DDBJ whole genome shotgun (WGS) entry which is preliminary data.</text>
</comment>
<evidence type="ECO:0000313" key="5">
    <source>
        <dbReference type="Proteomes" id="UP000578449"/>
    </source>
</evidence>
<dbReference type="Proteomes" id="UP000578449">
    <property type="component" value="Unassembled WGS sequence"/>
</dbReference>
<dbReference type="Gene3D" id="3.30.2400.10">
    <property type="entry name" value="Major capsid protein gp5"/>
    <property type="match status" value="1"/>
</dbReference>
<dbReference type="InterPro" id="IPR054612">
    <property type="entry name" value="Phage_capsid-like_C"/>
</dbReference>
<proteinExistence type="predicted"/>
<evidence type="ECO:0000259" key="3">
    <source>
        <dbReference type="Pfam" id="PF05065"/>
    </source>
</evidence>
<dbReference type="SUPFAM" id="SSF56563">
    <property type="entry name" value="Major capsid protein gp5"/>
    <property type="match status" value="1"/>
</dbReference>
<evidence type="ECO:0000256" key="2">
    <source>
        <dbReference type="SAM" id="Coils"/>
    </source>
</evidence>
<organism evidence="4 5">
    <name type="scientific">Thermocatellispora tengchongensis</name>
    <dbReference type="NCBI Taxonomy" id="1073253"/>
    <lineage>
        <taxon>Bacteria</taxon>
        <taxon>Bacillati</taxon>
        <taxon>Actinomycetota</taxon>
        <taxon>Actinomycetes</taxon>
        <taxon>Streptosporangiales</taxon>
        <taxon>Streptosporangiaceae</taxon>
        <taxon>Thermocatellispora</taxon>
    </lineage>
</organism>
<comment type="subcellular location">
    <subcellularLocation>
        <location evidence="1">Virion</location>
    </subcellularLocation>
</comment>
<gene>
    <name evidence="4" type="ORF">HNP84_007331</name>
</gene>
<name>A0A840PF20_9ACTN</name>
<dbReference type="AlphaFoldDB" id="A0A840PF20"/>
<accession>A0A840PF20</accession>
<reference evidence="4 5" key="1">
    <citation type="submission" date="2020-08" db="EMBL/GenBank/DDBJ databases">
        <title>Genomic Encyclopedia of Type Strains, Phase IV (KMG-IV): sequencing the most valuable type-strain genomes for metagenomic binning, comparative biology and taxonomic classification.</title>
        <authorList>
            <person name="Goeker M."/>
        </authorList>
    </citation>
    <scope>NUCLEOTIDE SEQUENCE [LARGE SCALE GENOMIC DNA]</scope>
    <source>
        <strain evidence="4 5">DSM 45615</strain>
    </source>
</reference>
<evidence type="ECO:0000256" key="1">
    <source>
        <dbReference type="ARBA" id="ARBA00004328"/>
    </source>
</evidence>
<dbReference type="EMBL" id="JACHGN010000019">
    <property type="protein sequence ID" value="MBB5137579.1"/>
    <property type="molecule type" value="Genomic_DNA"/>
</dbReference>
<feature type="domain" description="Phage capsid-like C-terminal" evidence="3">
    <location>
        <begin position="203"/>
        <end position="488"/>
    </location>
</feature>
<dbReference type="NCBIfam" id="TIGR01554">
    <property type="entry name" value="major_cap_HK97"/>
    <property type="match status" value="1"/>
</dbReference>